<evidence type="ECO:0000256" key="5">
    <source>
        <dbReference type="ARBA" id="ARBA00022737"/>
    </source>
</evidence>
<evidence type="ECO:0000259" key="11">
    <source>
        <dbReference type="SMART" id="SM01166"/>
    </source>
</evidence>
<keyword evidence="4 8" id="KW-0853">WD repeat</keyword>
<dbReference type="InterPro" id="IPR015048">
    <property type="entry name" value="DUF1899"/>
</dbReference>
<evidence type="ECO:0000256" key="6">
    <source>
        <dbReference type="ARBA" id="ARBA00023203"/>
    </source>
</evidence>
<evidence type="ECO:0000256" key="4">
    <source>
        <dbReference type="ARBA" id="ARBA00022574"/>
    </source>
</evidence>
<dbReference type="InterPro" id="IPR015943">
    <property type="entry name" value="WD40/YVTN_repeat-like_dom_sf"/>
</dbReference>
<feature type="region of interest" description="Disordered" evidence="10">
    <location>
        <begin position="494"/>
        <end position="521"/>
    </location>
</feature>
<evidence type="ECO:0000256" key="10">
    <source>
        <dbReference type="SAM" id="MobiDB-lite"/>
    </source>
</evidence>
<dbReference type="Gene3D" id="2.130.10.10">
    <property type="entry name" value="YVTN repeat-like/Quinoprotein amine dehydrogenase"/>
    <property type="match status" value="2"/>
</dbReference>
<keyword evidence="3" id="KW-0963">Cytoplasm</keyword>
<dbReference type="PROSITE" id="PS50082">
    <property type="entry name" value="WD_REPEATS_2"/>
    <property type="match status" value="1"/>
</dbReference>
<dbReference type="InterPro" id="IPR015505">
    <property type="entry name" value="Coronin"/>
</dbReference>
<keyword evidence="6" id="KW-0009">Actin-binding</keyword>
<dbReference type="PANTHER" id="PTHR10856">
    <property type="entry name" value="CORONIN"/>
    <property type="match status" value="1"/>
</dbReference>
<comment type="similarity">
    <text evidence="2 9">Belongs to the WD repeat coronin family.</text>
</comment>
<feature type="domain" description="DUF1899" evidence="11">
    <location>
        <begin position="560"/>
        <end position="625"/>
    </location>
</feature>
<dbReference type="Pfam" id="PF00400">
    <property type="entry name" value="WD40"/>
    <property type="match status" value="1"/>
</dbReference>
<dbReference type="Proteomes" id="UP001303046">
    <property type="component" value="Unassembled WGS sequence"/>
</dbReference>
<accession>A0ABR1CXK5</accession>
<reference evidence="12 13" key="1">
    <citation type="submission" date="2023-08" db="EMBL/GenBank/DDBJ databases">
        <title>A Necator americanus chromosomal reference genome.</title>
        <authorList>
            <person name="Ilik V."/>
            <person name="Petrzelkova K.J."/>
            <person name="Pardy F."/>
            <person name="Fuh T."/>
            <person name="Niatou-Singa F.S."/>
            <person name="Gouil Q."/>
            <person name="Baker L."/>
            <person name="Ritchie M.E."/>
            <person name="Jex A.R."/>
            <person name="Gazzola D."/>
            <person name="Li H."/>
            <person name="Toshio Fujiwara R."/>
            <person name="Zhan B."/>
            <person name="Aroian R.V."/>
            <person name="Pafco B."/>
            <person name="Schwarz E.M."/>
        </authorList>
    </citation>
    <scope>NUCLEOTIDE SEQUENCE [LARGE SCALE GENOMIC DNA]</scope>
    <source>
        <strain evidence="12 13">Aroian</strain>
        <tissue evidence="12">Whole animal</tissue>
    </source>
</reference>
<keyword evidence="5 9" id="KW-0677">Repeat</keyword>
<dbReference type="SMART" id="SM00320">
    <property type="entry name" value="WD40"/>
    <property type="match status" value="5"/>
</dbReference>
<comment type="function">
    <text evidence="7">F-actin regulator involved in anterograde Golgi to endosome transport: upon ubiquitination via 'Lys-33'-linked ubiquitin chains by the BCR(KLHL20) E3 ubiquitin ligase complex, interacts with EPS15 and localizes to the trans-Golgi network, where it promotes actin polymerization, thereby facilitating post-Golgi trafficking. May play a role in the maintenance of the Golgi apparatus morphology.</text>
</comment>
<comment type="caution">
    <text evidence="12">The sequence shown here is derived from an EMBL/GenBank/DDBJ whole genome shotgun (WGS) entry which is preliminary data.</text>
</comment>
<evidence type="ECO:0000256" key="1">
    <source>
        <dbReference type="ARBA" id="ARBA00004496"/>
    </source>
</evidence>
<evidence type="ECO:0000256" key="3">
    <source>
        <dbReference type="ARBA" id="ARBA00022490"/>
    </source>
</evidence>
<evidence type="ECO:0000256" key="7">
    <source>
        <dbReference type="ARBA" id="ARBA00024838"/>
    </source>
</evidence>
<evidence type="ECO:0000256" key="9">
    <source>
        <dbReference type="RuleBase" id="RU280818"/>
    </source>
</evidence>
<dbReference type="InterPro" id="IPR001680">
    <property type="entry name" value="WD40_rpt"/>
</dbReference>
<comment type="subcellular location">
    <subcellularLocation>
        <location evidence="1">Cytoplasm</location>
    </subcellularLocation>
</comment>
<dbReference type="SMART" id="SM01167">
    <property type="entry name" value="DUF1900"/>
    <property type="match status" value="2"/>
</dbReference>
<dbReference type="PANTHER" id="PTHR10856:SF20">
    <property type="entry name" value="CORONIN-7"/>
    <property type="match status" value="1"/>
</dbReference>
<evidence type="ECO:0000313" key="13">
    <source>
        <dbReference type="Proteomes" id="UP001303046"/>
    </source>
</evidence>
<feature type="domain" description="DUF1899" evidence="11">
    <location>
        <begin position="4"/>
        <end position="66"/>
    </location>
</feature>
<dbReference type="EMBL" id="JAVFWL010000003">
    <property type="protein sequence ID" value="KAK6743044.1"/>
    <property type="molecule type" value="Genomic_DNA"/>
</dbReference>
<protein>
    <recommendedName>
        <fullName evidence="9">Coronin</fullName>
    </recommendedName>
</protein>
<organism evidence="12 13">
    <name type="scientific">Necator americanus</name>
    <name type="common">Human hookworm</name>
    <dbReference type="NCBI Taxonomy" id="51031"/>
    <lineage>
        <taxon>Eukaryota</taxon>
        <taxon>Metazoa</taxon>
        <taxon>Ecdysozoa</taxon>
        <taxon>Nematoda</taxon>
        <taxon>Chromadorea</taxon>
        <taxon>Rhabditida</taxon>
        <taxon>Rhabditina</taxon>
        <taxon>Rhabditomorpha</taxon>
        <taxon>Strongyloidea</taxon>
        <taxon>Ancylostomatidae</taxon>
        <taxon>Bunostominae</taxon>
        <taxon>Necator</taxon>
    </lineage>
</organism>
<gene>
    <name evidence="12" type="primary">Necator_chrIII.g11123</name>
    <name evidence="12" type="ORF">RB195_010358</name>
</gene>
<dbReference type="Pfam" id="PF16300">
    <property type="entry name" value="WD40_4"/>
    <property type="match status" value="2"/>
</dbReference>
<sequence>MAWRFQPSKFKNTTPHIPKKEETIFDVPIGNLSCTNNAIQASTNYLVFHVEGEGGKLGALPITAKGRRTRKDMAIICAHGEQVDDFCFMTFDDDLLVTCSRDDSLKVWRLSGEEALAELSAEVNIGQSVLLEALKPHTTALNIIAAASFGDAYVIDLEQKTSVITLSGFLDKGQALDWSEDGKLLAISADKGRQVCVYDVRSGCSPIQKLDVHRGLGRESRVLFCGDRLLSSGFTSKRTQEVHVMDVGKWDKPIHTQEYVSTTGVLMPFYDPDTKLVFLVGKGTNKLFLAEFQTKQPFLSPVYEMSLAEQNLGACLGSKRNVSVMSGEVDTLYQLTKHSILPIQCIVPRRSYRDFHADLFPDTRGASAGCSSSEWLMGSNAVPAKVSLAPNAAPVSLSTQNSSSCSISAIKPISTTTTFIQSSEPVVAKEQQPIPRETRLRANTDISARKKDEEIVTDVSSLKCEDPKQEVKELVYADDEIAEKENEMNDFVKERTDSHSKEPDASAGCHKLERSSPTERVNVAPAAQPPIRIRHLNNTDGTCARSITARVRPKSCVVGQMASKFRHVETLAGPKANNAIFTNLRNVNTQLPLESNGACVSGKFIAVPLKGPAGVVGIYDVDKPCKLPDGVMDGIFNKAQVTDLHWNPFDDEQLAVGLDVGSINFWRLSRSDGPRNEMHPEKAMKLGGEKVLCFQWHPMASDLIAVALSNSSIEIWETKSMTRRARIVSHSAPVLAMGWSYDGHRLASIARDFMLNVHQPQLGSDCLIAQRKVLDRGHAGRVFFACDDRLIIVVGMTKSSSRQVQLFDAASLNDIYTQHIDNGTQPLVPHYDYDSSVLFLSGKGSRIINMFEICYDSPYLLPLTPYLAPVIGQAIAFHNKKRCNVMAVEFQRAWRLTEKSIEELIFRVPRVKKDVFQSDLFPDALVTWRPALTAEEWLAGSKKTPEFESLKPEGVNELALSVAPEPPVRSSRFSAVLEINEHKSEIVSEPDKDAVQLSWSAKIPNDTTLEQDYMEGVAEEEWTESL</sequence>
<dbReference type="SMART" id="SM01166">
    <property type="entry name" value="DUF1899"/>
    <property type="match status" value="2"/>
</dbReference>
<feature type="repeat" description="WD" evidence="8">
    <location>
        <begin position="76"/>
        <end position="118"/>
    </location>
</feature>
<dbReference type="Pfam" id="PF08953">
    <property type="entry name" value="DUF1899"/>
    <property type="match status" value="2"/>
</dbReference>
<dbReference type="SUPFAM" id="SSF50978">
    <property type="entry name" value="WD40 repeat-like"/>
    <property type="match status" value="2"/>
</dbReference>
<evidence type="ECO:0000256" key="2">
    <source>
        <dbReference type="ARBA" id="ARBA00009482"/>
    </source>
</evidence>
<name>A0ABR1CXK5_NECAM</name>
<feature type="compositionally biased region" description="Basic and acidic residues" evidence="10">
    <location>
        <begin position="494"/>
        <end position="517"/>
    </location>
</feature>
<evidence type="ECO:0000256" key="8">
    <source>
        <dbReference type="PROSITE-ProRule" id="PRU00221"/>
    </source>
</evidence>
<evidence type="ECO:0000313" key="12">
    <source>
        <dbReference type="EMBL" id="KAK6743044.1"/>
    </source>
</evidence>
<keyword evidence="13" id="KW-1185">Reference proteome</keyword>
<proteinExistence type="inferred from homology"/>
<dbReference type="InterPro" id="IPR036322">
    <property type="entry name" value="WD40_repeat_dom_sf"/>
</dbReference>